<dbReference type="EMBL" id="UINC01031296">
    <property type="protein sequence ID" value="SVB17117.1"/>
    <property type="molecule type" value="Genomic_DNA"/>
</dbReference>
<feature type="domain" description="Guanylate cyclase" evidence="2">
    <location>
        <begin position="11"/>
        <end position="125"/>
    </location>
</feature>
<dbReference type="CDD" id="cd07302">
    <property type="entry name" value="CHD"/>
    <property type="match status" value="1"/>
</dbReference>
<dbReference type="Gene3D" id="3.30.70.1230">
    <property type="entry name" value="Nucleotide cyclase"/>
    <property type="match status" value="1"/>
</dbReference>
<dbReference type="InterPro" id="IPR029787">
    <property type="entry name" value="Nucleotide_cyclase"/>
</dbReference>
<dbReference type="SMART" id="SM00044">
    <property type="entry name" value="CYCc"/>
    <property type="match status" value="1"/>
</dbReference>
<dbReference type="PANTHER" id="PTHR43081">
    <property type="entry name" value="ADENYLATE CYCLASE, TERMINAL-DIFFERENTIATION SPECIFIC-RELATED"/>
    <property type="match status" value="1"/>
</dbReference>
<gene>
    <name evidence="3" type="ORF">METZ01_LOCUS169971</name>
</gene>
<dbReference type="InterPro" id="IPR001054">
    <property type="entry name" value="A/G_cyclase"/>
</dbReference>
<feature type="transmembrane region" description="Helical" evidence="1">
    <location>
        <begin position="191"/>
        <end position="208"/>
    </location>
</feature>
<dbReference type="InterPro" id="IPR050697">
    <property type="entry name" value="Adenylyl/Guanylyl_Cyclase_3/4"/>
</dbReference>
<reference evidence="3" key="1">
    <citation type="submission" date="2018-05" db="EMBL/GenBank/DDBJ databases">
        <authorList>
            <person name="Lanie J.A."/>
            <person name="Ng W.-L."/>
            <person name="Kazmierczak K.M."/>
            <person name="Andrzejewski T.M."/>
            <person name="Davidsen T.M."/>
            <person name="Wayne K.J."/>
            <person name="Tettelin H."/>
            <person name="Glass J.I."/>
            <person name="Rusch D."/>
            <person name="Podicherti R."/>
            <person name="Tsui H.-C.T."/>
            <person name="Winkler M.E."/>
        </authorList>
    </citation>
    <scope>NUCLEOTIDE SEQUENCE</scope>
</reference>
<dbReference type="Pfam" id="PF00211">
    <property type="entry name" value="Guanylate_cyc"/>
    <property type="match status" value="1"/>
</dbReference>
<dbReference type="GO" id="GO:0035556">
    <property type="term" value="P:intracellular signal transduction"/>
    <property type="evidence" value="ECO:0007669"/>
    <property type="project" value="InterPro"/>
</dbReference>
<accession>A0A382BV74</accession>
<name>A0A382BV74_9ZZZZ</name>
<dbReference type="PANTHER" id="PTHR43081:SF19">
    <property type="entry name" value="PH-SENSITIVE ADENYLATE CYCLASE RV1264"/>
    <property type="match status" value="1"/>
</dbReference>
<evidence type="ECO:0000259" key="2">
    <source>
        <dbReference type="PROSITE" id="PS50125"/>
    </source>
</evidence>
<protein>
    <recommendedName>
        <fullName evidence="2">Guanylate cyclase domain-containing protein</fullName>
    </recommendedName>
</protein>
<keyword evidence="1" id="KW-1133">Transmembrane helix</keyword>
<keyword evidence="1" id="KW-0812">Transmembrane</keyword>
<dbReference type="SUPFAM" id="SSF55073">
    <property type="entry name" value="Nucleotide cyclase"/>
    <property type="match status" value="1"/>
</dbReference>
<evidence type="ECO:0000256" key="1">
    <source>
        <dbReference type="SAM" id="Phobius"/>
    </source>
</evidence>
<proteinExistence type="predicted"/>
<sequence length="566" mass="65279">MSSKDKRKLAAIMFADVVGYSRMMARNEERTLELLKDFENICSPIISDNEGTIIKKVGDELFCEFSSAKQAVDCSLNIQKAIQPYNDSRPKDFKLQVRIGIHIGDIVLRDGDVFGDGVNVASRIQPFSSPGGICISNTVKEALSSHPNYDIQTEGKQELKNIIEKHTLYSIKTGFEKQDINIKKKRNRSKLTVIISLLLIISIAFIVYKNNWWFNNDKPNKYFIHITSNEKYIEDYYVDMGGMLKGLNKNKSVITSITDSSLNYIHEVVFSNVISRFHNLDVEIETHVNKEELNLLNELPSHRGYLNILVRNFNRDDSDEQQMEVLDSIASSYLSEETYLKFENKINKRIDFVFDYIIVIDIYNLYDKELDKSHGIFYDVHWLNDFQGNFVGPYAPGTFDHSPKKFKDSDELIKELTEVISKAISQMTFGNLIIGEVSEILDNNMVRILRYDNQSVNRNVTLVNKGIYVWIEDGYEKRIEDIELGLEYYQNNPEKFDSTTYQQLLLELKGLKDGTDRNRGERSGLGVRYTLDIIDVIDNMIIAKIVSKNPPYSKVRLGDKIRIKFN</sequence>
<dbReference type="AlphaFoldDB" id="A0A382BV74"/>
<keyword evidence="1" id="KW-0472">Membrane</keyword>
<evidence type="ECO:0000313" key="3">
    <source>
        <dbReference type="EMBL" id="SVB17117.1"/>
    </source>
</evidence>
<organism evidence="3">
    <name type="scientific">marine metagenome</name>
    <dbReference type="NCBI Taxonomy" id="408172"/>
    <lineage>
        <taxon>unclassified sequences</taxon>
        <taxon>metagenomes</taxon>
        <taxon>ecological metagenomes</taxon>
    </lineage>
</organism>
<dbReference type="GO" id="GO:0006171">
    <property type="term" value="P:cAMP biosynthetic process"/>
    <property type="evidence" value="ECO:0007669"/>
    <property type="project" value="TreeGrafter"/>
</dbReference>
<dbReference type="PROSITE" id="PS50125">
    <property type="entry name" value="GUANYLATE_CYCLASE_2"/>
    <property type="match status" value="1"/>
</dbReference>